<reference evidence="1" key="1">
    <citation type="submission" date="2014-09" db="EMBL/GenBank/DDBJ databases">
        <authorList>
            <person name="Magalhaes I.L.F."/>
            <person name="Oliveira U."/>
            <person name="Santos F.R."/>
            <person name="Vidigal T.H.D.A."/>
            <person name="Brescovit A.D."/>
            <person name="Santos A.J."/>
        </authorList>
    </citation>
    <scope>NUCLEOTIDE SEQUENCE</scope>
    <source>
        <tissue evidence="1">Shoot tissue taken approximately 20 cm above the soil surface</tissue>
    </source>
</reference>
<dbReference type="AlphaFoldDB" id="A0A0A9F762"/>
<name>A0A0A9F762_ARUDO</name>
<evidence type="ECO:0000313" key="1">
    <source>
        <dbReference type="EMBL" id="JAE07044.1"/>
    </source>
</evidence>
<organism evidence="1">
    <name type="scientific">Arundo donax</name>
    <name type="common">Giant reed</name>
    <name type="synonym">Donax arundinaceus</name>
    <dbReference type="NCBI Taxonomy" id="35708"/>
    <lineage>
        <taxon>Eukaryota</taxon>
        <taxon>Viridiplantae</taxon>
        <taxon>Streptophyta</taxon>
        <taxon>Embryophyta</taxon>
        <taxon>Tracheophyta</taxon>
        <taxon>Spermatophyta</taxon>
        <taxon>Magnoliopsida</taxon>
        <taxon>Liliopsida</taxon>
        <taxon>Poales</taxon>
        <taxon>Poaceae</taxon>
        <taxon>PACMAD clade</taxon>
        <taxon>Arundinoideae</taxon>
        <taxon>Arundineae</taxon>
        <taxon>Arundo</taxon>
    </lineage>
</organism>
<protein>
    <submittedName>
        <fullName evidence="1">Uncharacterized protein</fullName>
    </submittedName>
</protein>
<reference evidence="1" key="2">
    <citation type="journal article" date="2015" name="Data Brief">
        <title>Shoot transcriptome of the giant reed, Arundo donax.</title>
        <authorList>
            <person name="Barrero R.A."/>
            <person name="Guerrero F.D."/>
            <person name="Moolhuijzen P."/>
            <person name="Goolsby J.A."/>
            <person name="Tidwell J."/>
            <person name="Bellgard S.E."/>
            <person name="Bellgard M.I."/>
        </authorList>
    </citation>
    <scope>NUCLEOTIDE SEQUENCE</scope>
    <source>
        <tissue evidence="1">Shoot tissue taken approximately 20 cm above the soil surface</tissue>
    </source>
</reference>
<accession>A0A0A9F762</accession>
<dbReference type="EMBL" id="GBRH01190852">
    <property type="protein sequence ID" value="JAE07044.1"/>
    <property type="molecule type" value="Transcribed_RNA"/>
</dbReference>
<proteinExistence type="predicted"/>
<sequence length="27" mass="2931">MDSEISLTTTAEFLLMVTNTLTSLVCP</sequence>